<evidence type="ECO:0000313" key="3">
    <source>
        <dbReference type="Proteomes" id="UP000430146"/>
    </source>
</evidence>
<evidence type="ECO:0000259" key="1">
    <source>
        <dbReference type="Pfam" id="PF05050"/>
    </source>
</evidence>
<name>A0A5S9R478_MYCVN</name>
<proteinExistence type="predicted"/>
<dbReference type="Pfam" id="PF05050">
    <property type="entry name" value="Methyltransf_21"/>
    <property type="match status" value="1"/>
</dbReference>
<dbReference type="InterPro" id="IPR006342">
    <property type="entry name" value="FkbM_mtfrase"/>
</dbReference>
<dbReference type="SUPFAM" id="SSF53335">
    <property type="entry name" value="S-adenosyl-L-methionine-dependent methyltransferases"/>
    <property type="match status" value="1"/>
</dbReference>
<organism evidence="2 3">
    <name type="scientific">Mycolicibacterium vanbaalenii</name>
    <name type="common">Mycobacterium vanbaalenii</name>
    <dbReference type="NCBI Taxonomy" id="110539"/>
    <lineage>
        <taxon>Bacteria</taxon>
        <taxon>Bacillati</taxon>
        <taxon>Actinomycetota</taxon>
        <taxon>Actinomycetes</taxon>
        <taxon>Mycobacteriales</taxon>
        <taxon>Mycobacteriaceae</taxon>
        <taxon>Mycolicibacterium</taxon>
    </lineage>
</organism>
<protein>
    <recommendedName>
        <fullName evidence="1">Methyltransferase FkbM domain-containing protein</fullName>
    </recommendedName>
</protein>
<gene>
    <name evidence="2" type="ORF">AELLOGFF_01218</name>
</gene>
<dbReference type="InterPro" id="IPR029063">
    <property type="entry name" value="SAM-dependent_MTases_sf"/>
</dbReference>
<dbReference type="Proteomes" id="UP000430146">
    <property type="component" value="Unassembled WGS sequence"/>
</dbReference>
<dbReference type="Gene3D" id="3.40.50.150">
    <property type="entry name" value="Vaccinia Virus protein VP39"/>
    <property type="match status" value="1"/>
</dbReference>
<reference evidence="2 3" key="1">
    <citation type="submission" date="2019-11" db="EMBL/GenBank/DDBJ databases">
        <authorList>
            <person name="Holert J."/>
        </authorList>
    </citation>
    <scope>NUCLEOTIDE SEQUENCE [LARGE SCALE GENOMIC DNA]</scope>
    <source>
        <strain evidence="2">BC8_1</strain>
    </source>
</reference>
<accession>A0A5S9R478</accession>
<dbReference type="AlphaFoldDB" id="A0A5S9R478"/>
<feature type="domain" description="Methyltransferase FkbM" evidence="1">
    <location>
        <begin position="7"/>
        <end position="72"/>
    </location>
</feature>
<keyword evidence="3" id="KW-1185">Reference proteome</keyword>
<evidence type="ECO:0000313" key="2">
    <source>
        <dbReference type="EMBL" id="CAA0128242.1"/>
    </source>
</evidence>
<dbReference type="EMBL" id="CACSIP010000034">
    <property type="protein sequence ID" value="CAA0128242.1"/>
    <property type="molecule type" value="Genomic_DNA"/>
</dbReference>
<sequence>MEYEDLTSKVLSNAGGVMVATTTLSTVIDDVMGGSAPDLLSIDVEGHELEVITGLDLEKHRPKWILIETDHPEVVGRTLNCYQRASQLSFHDYLFKLNCE</sequence>